<gene>
    <name evidence="1" type="ORF">A3C72_02380</name>
</gene>
<name>A0A1G2ML72_9BACT</name>
<comment type="caution">
    <text evidence="1">The sequence shown here is derived from an EMBL/GenBank/DDBJ whole genome shotgun (WGS) entry which is preliminary data.</text>
</comment>
<reference evidence="1 2" key="1">
    <citation type="journal article" date="2016" name="Nat. Commun.">
        <title>Thousands of microbial genomes shed light on interconnected biogeochemical processes in an aquifer system.</title>
        <authorList>
            <person name="Anantharaman K."/>
            <person name="Brown C.T."/>
            <person name="Hug L.A."/>
            <person name="Sharon I."/>
            <person name="Castelle C.J."/>
            <person name="Probst A.J."/>
            <person name="Thomas B.C."/>
            <person name="Singh A."/>
            <person name="Wilkins M.J."/>
            <person name="Karaoz U."/>
            <person name="Brodie E.L."/>
            <person name="Williams K.H."/>
            <person name="Hubbard S.S."/>
            <person name="Banfield J.F."/>
        </authorList>
    </citation>
    <scope>NUCLEOTIDE SEQUENCE [LARGE SCALE GENOMIC DNA]</scope>
</reference>
<dbReference type="AlphaFoldDB" id="A0A1G2ML72"/>
<evidence type="ECO:0000313" key="2">
    <source>
        <dbReference type="Proteomes" id="UP000177130"/>
    </source>
</evidence>
<dbReference type="Proteomes" id="UP000177130">
    <property type="component" value="Unassembled WGS sequence"/>
</dbReference>
<accession>A0A1G2ML72</accession>
<evidence type="ECO:0000313" key="1">
    <source>
        <dbReference type="EMBL" id="OHA23732.1"/>
    </source>
</evidence>
<protein>
    <submittedName>
        <fullName evidence="1">Uncharacterized protein</fullName>
    </submittedName>
</protein>
<proteinExistence type="predicted"/>
<organism evidence="1 2">
    <name type="scientific">Candidatus Taylorbacteria bacterium RIFCSPHIGHO2_02_FULL_43_32b</name>
    <dbReference type="NCBI Taxonomy" id="1802306"/>
    <lineage>
        <taxon>Bacteria</taxon>
        <taxon>Candidatus Tayloriibacteriota</taxon>
    </lineage>
</organism>
<dbReference type="EMBL" id="MHRK01000027">
    <property type="protein sequence ID" value="OHA23732.1"/>
    <property type="molecule type" value="Genomic_DNA"/>
</dbReference>
<sequence length="176" mass="20904">MKITIRYNRFLDPIFLVYVKTLPKYKDWKPATLRTVLRRTAVYREIWNAKGISLLRKIYKVADLKFKRNLIEIHVVSGNPRPFSNPIVITANYNETKFLLVVLEELLHVLLKDNRVPFIKSRDNLTVRKHVQVFSILLKVLDKETVDYAIENSKPHRDYYRAWLLALKQHNKSVSE</sequence>
<dbReference type="STRING" id="1802306.A3C72_02380"/>